<dbReference type="InterPro" id="IPR050902">
    <property type="entry name" value="ABC_Transporter_SBP"/>
</dbReference>
<feature type="domain" description="Fe/B12 periplasmic-binding" evidence="4">
    <location>
        <begin position="71"/>
        <end position="343"/>
    </location>
</feature>
<dbReference type="RefSeq" id="WP_090592695.1">
    <property type="nucleotide sequence ID" value="NZ_LT629688.1"/>
</dbReference>
<reference evidence="5 6" key="1">
    <citation type="submission" date="2016-10" db="EMBL/GenBank/DDBJ databases">
        <authorList>
            <person name="de Groot N.N."/>
        </authorList>
    </citation>
    <scope>NUCLEOTIDE SEQUENCE [LARGE SCALE GENOMIC DNA]</scope>
    <source>
        <strain evidence="5 6">MON 2.2</strain>
    </source>
</reference>
<proteinExistence type="inferred from homology"/>
<dbReference type="EMBL" id="LT629688">
    <property type="protein sequence ID" value="SDD85327.1"/>
    <property type="molecule type" value="Genomic_DNA"/>
</dbReference>
<evidence type="ECO:0000256" key="2">
    <source>
        <dbReference type="SAM" id="MobiDB-lite"/>
    </source>
</evidence>
<evidence type="ECO:0000256" key="3">
    <source>
        <dbReference type="SAM" id="SignalP"/>
    </source>
</evidence>
<sequence length="343" mass="35354">MPHLLLPRRLATLGLALAATTLLATSCASPTAGSPAPGSGSDPAAAPSAGGFPVTVTSCGTELTLDAAPQRIFLIGADTIPLLDAVGAVDRVVSRTGTLPTDVYDPDLQAAAEAIPVVESGVGETGGSVISSEVVLAADPDLVIGPTNGVDSGALTAAGIPVYTPPAYCPDGTSPQTGTASFQWVQDQVTEYGRMLGATDQAQATNDRLTQQLTQLEPAGERLTAAALYIPQGGGTFYPYGAPSMVTPLFEAAGLDNVYADDQQRVFEGSAEDLLDRDPDVVVLLYSDEDDSAVRDAFADLPAAQQLTAVQQDRVLTLRFPYTDPPTPLSVDGVGQLTEQLAR</sequence>
<gene>
    <name evidence="5" type="ORF">SAMN04489747_1898</name>
</gene>
<name>A0A1G6Y6J2_9ACTN</name>
<evidence type="ECO:0000313" key="5">
    <source>
        <dbReference type="EMBL" id="SDD85327.1"/>
    </source>
</evidence>
<dbReference type="InterPro" id="IPR002491">
    <property type="entry name" value="ABC_transptr_periplasmic_BD"/>
</dbReference>
<accession>A0A1G6Y6J2</accession>
<keyword evidence="6" id="KW-1185">Reference proteome</keyword>
<dbReference type="AlphaFoldDB" id="A0A1G6Y6J2"/>
<feature type="chain" id="PRO_5039683375" evidence="3">
    <location>
        <begin position="25"/>
        <end position="343"/>
    </location>
</feature>
<dbReference type="Gene3D" id="3.40.50.1980">
    <property type="entry name" value="Nitrogenase molybdenum iron protein domain"/>
    <property type="match status" value="2"/>
</dbReference>
<evidence type="ECO:0000313" key="6">
    <source>
        <dbReference type="Proteomes" id="UP000198546"/>
    </source>
</evidence>
<feature type="region of interest" description="Disordered" evidence="2">
    <location>
        <begin position="28"/>
        <end position="49"/>
    </location>
</feature>
<dbReference type="PANTHER" id="PTHR30535">
    <property type="entry name" value="VITAMIN B12-BINDING PROTEIN"/>
    <property type="match status" value="1"/>
</dbReference>
<dbReference type="SUPFAM" id="SSF53807">
    <property type="entry name" value="Helical backbone' metal receptor"/>
    <property type="match status" value="1"/>
</dbReference>
<dbReference type="Proteomes" id="UP000198546">
    <property type="component" value="Chromosome i"/>
</dbReference>
<dbReference type="PANTHER" id="PTHR30535:SF34">
    <property type="entry name" value="MOLYBDATE-BINDING PROTEIN MOLA"/>
    <property type="match status" value="1"/>
</dbReference>
<dbReference type="PROSITE" id="PS50983">
    <property type="entry name" value="FE_B12_PBP"/>
    <property type="match status" value="1"/>
</dbReference>
<dbReference type="Pfam" id="PF01497">
    <property type="entry name" value="Peripla_BP_2"/>
    <property type="match status" value="1"/>
</dbReference>
<feature type="signal peptide" evidence="3">
    <location>
        <begin position="1"/>
        <end position="24"/>
    </location>
</feature>
<keyword evidence="3" id="KW-0732">Signal</keyword>
<protein>
    <submittedName>
        <fullName evidence="5">Iron complex transport system substrate-binding protein</fullName>
    </submittedName>
</protein>
<evidence type="ECO:0000256" key="1">
    <source>
        <dbReference type="ARBA" id="ARBA00008814"/>
    </source>
</evidence>
<dbReference type="OrthoDB" id="9797850at2"/>
<evidence type="ECO:0000259" key="4">
    <source>
        <dbReference type="PROSITE" id="PS50983"/>
    </source>
</evidence>
<organism evidence="5 6">
    <name type="scientific">Auraticoccus monumenti</name>
    <dbReference type="NCBI Taxonomy" id="675864"/>
    <lineage>
        <taxon>Bacteria</taxon>
        <taxon>Bacillati</taxon>
        <taxon>Actinomycetota</taxon>
        <taxon>Actinomycetes</taxon>
        <taxon>Propionibacteriales</taxon>
        <taxon>Propionibacteriaceae</taxon>
        <taxon>Auraticoccus</taxon>
    </lineage>
</organism>
<dbReference type="STRING" id="675864.SAMN04489747_1898"/>
<comment type="similarity">
    <text evidence="1">Belongs to the bacterial solute-binding protein 8 family.</text>
</comment>